<feature type="transmembrane region" description="Helical" evidence="1">
    <location>
        <begin position="44"/>
        <end position="64"/>
    </location>
</feature>
<keyword evidence="3" id="KW-1185">Reference proteome</keyword>
<dbReference type="Pfam" id="PF03596">
    <property type="entry name" value="Cad"/>
    <property type="match status" value="1"/>
</dbReference>
<feature type="transmembrane region" description="Helical" evidence="1">
    <location>
        <begin position="71"/>
        <end position="88"/>
    </location>
</feature>
<keyword evidence="1" id="KW-1133">Transmembrane helix</keyword>
<gene>
    <name evidence="2" type="ORF">A6770_25000</name>
</gene>
<keyword evidence="1" id="KW-0472">Membrane</keyword>
<accession>A0A367QVY0</accession>
<protein>
    <submittedName>
        <fullName evidence="2">Transporter</fullName>
    </submittedName>
</protein>
<name>A0A367QVY0_9NOSO</name>
<feature type="transmembrane region" description="Helical" evidence="1">
    <location>
        <begin position="145"/>
        <end position="167"/>
    </location>
</feature>
<keyword evidence="1" id="KW-0812">Transmembrane</keyword>
<organism evidence="2 3">
    <name type="scientific">Nostoc minutum NIES-26</name>
    <dbReference type="NCBI Taxonomy" id="1844469"/>
    <lineage>
        <taxon>Bacteria</taxon>
        <taxon>Bacillati</taxon>
        <taxon>Cyanobacteriota</taxon>
        <taxon>Cyanophyceae</taxon>
        <taxon>Nostocales</taxon>
        <taxon>Nostocaceae</taxon>
        <taxon>Nostoc</taxon>
    </lineage>
</organism>
<dbReference type="Proteomes" id="UP000252107">
    <property type="component" value="Unassembled WGS sequence"/>
</dbReference>
<dbReference type="EMBL" id="LXQD01000302">
    <property type="protein sequence ID" value="RCJ27810.1"/>
    <property type="molecule type" value="Genomic_DNA"/>
</dbReference>
<evidence type="ECO:0000313" key="2">
    <source>
        <dbReference type="EMBL" id="RCJ27810.1"/>
    </source>
</evidence>
<feature type="transmembrane region" description="Helical" evidence="1">
    <location>
        <begin position="179"/>
        <end position="198"/>
    </location>
</feature>
<reference evidence="2" key="1">
    <citation type="submission" date="2016-04" db="EMBL/GenBank/DDBJ databases">
        <authorList>
            <person name="Tabuchi Yagui T.R."/>
        </authorList>
    </citation>
    <scope>NUCLEOTIDE SEQUENCE [LARGE SCALE GENOMIC DNA]</scope>
    <source>
        <strain evidence="2">NIES-26</strain>
    </source>
</reference>
<evidence type="ECO:0000313" key="3">
    <source>
        <dbReference type="Proteomes" id="UP000252107"/>
    </source>
</evidence>
<dbReference type="InterPro" id="IPR004676">
    <property type="entry name" value="Cd-R_transporter"/>
</dbReference>
<sequence>MNGFISAISTGLVAFSATNFDDIVILLLFFSQINTTFRPRHIVIGQYLGFTILVILSLPGLFGGLIIPQNWIGLLGLIPIAIGISSLVNEEKDSSTEVLAETIQPESSLISSFLSPQTYSVAAVTIANGSDNISVYVPLFASSSLGSFLVIISLFPLLLGVWCYTAYKLSHQKTIADILTRYGNNLVPFVLMGLGAFIVLKSGALNPIKLVASCLCLMILVKNDSTNEIEEIQVDEVKK</sequence>
<proteinExistence type="predicted"/>
<comment type="caution">
    <text evidence="2">The sequence shown here is derived from an EMBL/GenBank/DDBJ whole genome shotgun (WGS) entry which is preliminary data.</text>
</comment>
<dbReference type="AlphaFoldDB" id="A0A367QVY0"/>
<evidence type="ECO:0000256" key="1">
    <source>
        <dbReference type="SAM" id="Phobius"/>
    </source>
</evidence>